<dbReference type="KEGG" id="fcy:FRACYDRAFT_233095"/>
<protein>
    <recommendedName>
        <fullName evidence="5">RxLR effector protein</fullName>
    </recommendedName>
</protein>
<feature type="compositionally biased region" description="Basic and acidic residues" evidence="1">
    <location>
        <begin position="62"/>
        <end position="86"/>
    </location>
</feature>
<keyword evidence="2" id="KW-0732">Signal</keyword>
<proteinExistence type="predicted"/>
<feature type="signal peptide" evidence="2">
    <location>
        <begin position="1"/>
        <end position="18"/>
    </location>
</feature>
<evidence type="ECO:0000256" key="1">
    <source>
        <dbReference type="SAM" id="MobiDB-lite"/>
    </source>
</evidence>
<evidence type="ECO:0008006" key="5">
    <source>
        <dbReference type="Google" id="ProtNLM"/>
    </source>
</evidence>
<accession>A0A1E7FXP7</accession>
<feature type="region of interest" description="Disordered" evidence="1">
    <location>
        <begin position="60"/>
        <end position="87"/>
    </location>
</feature>
<evidence type="ECO:0000313" key="3">
    <source>
        <dbReference type="EMBL" id="OEU22932.1"/>
    </source>
</evidence>
<sequence>MKFGLLFVSSCLLASATAQIRGNASTRRHRLAENDSKFVDLTADISESEMKRIKQRYLMRISSERNPEKEKKQKSAGPKDDPKDAPLEIALPGMTIAEEVVMSMSMSMSMEGGKGGGPDKEKKTAEDAMSMSMSVSMSMSIYKRECLLPTSVRLHTLTEYGVQDIWKRTILNSGYEESFWGYYGNTWNEE</sequence>
<reference evidence="3 4" key="1">
    <citation type="submission" date="2016-09" db="EMBL/GenBank/DDBJ databases">
        <title>Extensive genetic diversity and differential bi-allelic expression allows diatom success in the polar Southern Ocean.</title>
        <authorList>
            <consortium name="DOE Joint Genome Institute"/>
            <person name="Mock T."/>
            <person name="Otillar R.P."/>
            <person name="Strauss J."/>
            <person name="Dupont C."/>
            <person name="Frickenhaus S."/>
            <person name="Maumus F."/>
            <person name="Mcmullan M."/>
            <person name="Sanges R."/>
            <person name="Schmutz J."/>
            <person name="Toseland A."/>
            <person name="Valas R."/>
            <person name="Veluchamy A."/>
            <person name="Ward B.J."/>
            <person name="Allen A."/>
            <person name="Barry K."/>
            <person name="Falciatore A."/>
            <person name="Ferrante M."/>
            <person name="Fortunato A.E."/>
            <person name="Gloeckner G."/>
            <person name="Gruber A."/>
            <person name="Hipkin R."/>
            <person name="Janech M."/>
            <person name="Kroth P."/>
            <person name="Leese F."/>
            <person name="Lindquist E."/>
            <person name="Lyon B.R."/>
            <person name="Martin J."/>
            <person name="Mayer C."/>
            <person name="Parker M."/>
            <person name="Quesneville H."/>
            <person name="Raymond J."/>
            <person name="Uhlig C."/>
            <person name="Valentin K.U."/>
            <person name="Worden A.Z."/>
            <person name="Armbrust E.V."/>
            <person name="Bowler C."/>
            <person name="Green B."/>
            <person name="Moulton V."/>
            <person name="Van Oosterhout C."/>
            <person name="Grigoriev I."/>
        </authorList>
    </citation>
    <scope>NUCLEOTIDE SEQUENCE [LARGE SCALE GENOMIC DNA]</scope>
    <source>
        <strain evidence="3 4">CCMP1102</strain>
    </source>
</reference>
<evidence type="ECO:0000256" key="2">
    <source>
        <dbReference type="SAM" id="SignalP"/>
    </source>
</evidence>
<feature type="chain" id="PRO_5009193639" description="RxLR effector protein" evidence="2">
    <location>
        <begin position="19"/>
        <end position="190"/>
    </location>
</feature>
<gene>
    <name evidence="3" type="ORF">FRACYDRAFT_233095</name>
</gene>
<evidence type="ECO:0000313" key="4">
    <source>
        <dbReference type="Proteomes" id="UP000095751"/>
    </source>
</evidence>
<dbReference type="AlphaFoldDB" id="A0A1E7FXP7"/>
<dbReference type="InParanoid" id="A0A1E7FXP7"/>
<dbReference type="Proteomes" id="UP000095751">
    <property type="component" value="Unassembled WGS sequence"/>
</dbReference>
<dbReference type="EMBL" id="KV784353">
    <property type="protein sequence ID" value="OEU22932.1"/>
    <property type="molecule type" value="Genomic_DNA"/>
</dbReference>
<keyword evidence="4" id="KW-1185">Reference proteome</keyword>
<name>A0A1E7FXP7_9STRA</name>
<organism evidence="3 4">
    <name type="scientific">Fragilariopsis cylindrus CCMP1102</name>
    <dbReference type="NCBI Taxonomy" id="635003"/>
    <lineage>
        <taxon>Eukaryota</taxon>
        <taxon>Sar</taxon>
        <taxon>Stramenopiles</taxon>
        <taxon>Ochrophyta</taxon>
        <taxon>Bacillariophyta</taxon>
        <taxon>Bacillariophyceae</taxon>
        <taxon>Bacillariophycidae</taxon>
        <taxon>Bacillariales</taxon>
        <taxon>Bacillariaceae</taxon>
        <taxon>Fragilariopsis</taxon>
    </lineage>
</organism>